<dbReference type="OrthoDB" id="2971563at2"/>
<evidence type="ECO:0000313" key="2">
    <source>
        <dbReference type="EMBL" id="AWK71814.1"/>
    </source>
</evidence>
<gene>
    <name evidence="2" type="ORF">CBI38_09640</name>
</gene>
<accession>A0A2S2BTB4</accession>
<dbReference type="AlphaFoldDB" id="A0A2S2BTB4"/>
<organism evidence="2 3">
    <name type="scientific">Rhodococcus oxybenzonivorans</name>
    <dbReference type="NCBI Taxonomy" id="1990687"/>
    <lineage>
        <taxon>Bacteria</taxon>
        <taxon>Bacillati</taxon>
        <taxon>Actinomycetota</taxon>
        <taxon>Actinomycetes</taxon>
        <taxon>Mycobacteriales</taxon>
        <taxon>Nocardiaceae</taxon>
        <taxon>Rhodococcus</taxon>
    </lineage>
</organism>
<feature type="region of interest" description="Disordered" evidence="1">
    <location>
        <begin position="1"/>
        <end position="22"/>
    </location>
</feature>
<name>A0A2S2BTB4_9NOCA</name>
<keyword evidence="3" id="KW-1185">Reference proteome</keyword>
<dbReference type="EMBL" id="CP021354">
    <property type="protein sequence ID" value="AWK71814.1"/>
    <property type="molecule type" value="Genomic_DNA"/>
</dbReference>
<sequence length="94" mass="10785">MGPPTPRRQRNPTEGTGKDDDYADFTISLERQLAQIQDAGNRQKAVADMRKVLERYADGRDRLRQPVRNSGDLRLTELGAETESTVRWLQSRRT</sequence>
<evidence type="ECO:0000313" key="3">
    <source>
        <dbReference type="Proteomes" id="UP000245711"/>
    </source>
</evidence>
<dbReference type="Proteomes" id="UP000245711">
    <property type="component" value="Chromosome"/>
</dbReference>
<proteinExistence type="predicted"/>
<evidence type="ECO:0000256" key="1">
    <source>
        <dbReference type="SAM" id="MobiDB-lite"/>
    </source>
</evidence>
<protein>
    <submittedName>
        <fullName evidence="2">Uncharacterized protein</fullName>
    </submittedName>
</protein>
<dbReference type="KEGG" id="roz:CBI38_09640"/>
<reference evidence="2 3" key="1">
    <citation type="submission" date="2017-05" db="EMBL/GenBank/DDBJ databases">
        <title>Isolation of Rhodococcus sp. S2-17 biodegrading of BP-3.</title>
        <authorList>
            <person name="Lee Y."/>
            <person name="Kim K.H."/>
            <person name="Chun B.H."/>
            <person name="Jung H.S."/>
            <person name="Jeon C.O."/>
        </authorList>
    </citation>
    <scope>NUCLEOTIDE SEQUENCE [LARGE SCALE GENOMIC DNA]</scope>
    <source>
        <strain evidence="2 3">S2-17</strain>
    </source>
</reference>